<evidence type="ECO:0000313" key="1">
    <source>
        <dbReference type="EMBL" id="CAF1029100.1"/>
    </source>
</evidence>
<evidence type="ECO:0000313" key="3">
    <source>
        <dbReference type="Proteomes" id="UP000663829"/>
    </source>
</evidence>
<proteinExistence type="predicted"/>
<keyword evidence="3" id="KW-1185">Reference proteome</keyword>
<organism evidence="1 3">
    <name type="scientific">Didymodactylos carnosus</name>
    <dbReference type="NCBI Taxonomy" id="1234261"/>
    <lineage>
        <taxon>Eukaryota</taxon>
        <taxon>Metazoa</taxon>
        <taxon>Spiralia</taxon>
        <taxon>Gnathifera</taxon>
        <taxon>Rotifera</taxon>
        <taxon>Eurotatoria</taxon>
        <taxon>Bdelloidea</taxon>
        <taxon>Philodinida</taxon>
        <taxon>Philodinidae</taxon>
        <taxon>Didymodactylos</taxon>
    </lineage>
</organism>
<sequence>ILTPNSRRELRLTPRGMLFKL</sequence>
<dbReference type="Proteomes" id="UP000663829">
    <property type="component" value="Unassembled WGS sequence"/>
</dbReference>
<protein>
    <submittedName>
        <fullName evidence="1">Uncharacterized protein</fullName>
    </submittedName>
</protein>
<name>A0A814J0W9_9BILA</name>
<dbReference type="AlphaFoldDB" id="A0A814J0W9"/>
<dbReference type="Proteomes" id="UP000681722">
    <property type="component" value="Unassembled WGS sequence"/>
</dbReference>
<reference evidence="1" key="1">
    <citation type="submission" date="2021-02" db="EMBL/GenBank/DDBJ databases">
        <authorList>
            <person name="Nowell W R."/>
        </authorList>
    </citation>
    <scope>NUCLEOTIDE SEQUENCE</scope>
</reference>
<accession>A0A814J0W9</accession>
<evidence type="ECO:0000313" key="2">
    <source>
        <dbReference type="EMBL" id="CAF3800042.1"/>
    </source>
</evidence>
<gene>
    <name evidence="1" type="ORF">GPM918_LOCUS15185</name>
    <name evidence="2" type="ORF">SRO942_LOCUS15185</name>
</gene>
<feature type="non-terminal residue" evidence="1">
    <location>
        <position position="1"/>
    </location>
</feature>
<comment type="caution">
    <text evidence="1">The sequence shown here is derived from an EMBL/GenBank/DDBJ whole genome shotgun (WGS) entry which is preliminary data.</text>
</comment>
<dbReference type="EMBL" id="CAJNOQ010003780">
    <property type="protein sequence ID" value="CAF1029100.1"/>
    <property type="molecule type" value="Genomic_DNA"/>
</dbReference>
<dbReference type="EMBL" id="CAJOBC010003780">
    <property type="protein sequence ID" value="CAF3800042.1"/>
    <property type="molecule type" value="Genomic_DNA"/>
</dbReference>